<dbReference type="RefSeq" id="WP_158229388.1">
    <property type="nucleotide sequence ID" value="NZ_CP158970.1"/>
</dbReference>
<organism evidence="2 3">
    <name type="scientific">Micromonospora harpali</name>
    <dbReference type="NCBI Taxonomy" id="1490225"/>
    <lineage>
        <taxon>Bacteria</taxon>
        <taxon>Bacillati</taxon>
        <taxon>Actinomycetota</taxon>
        <taxon>Actinomycetes</taxon>
        <taxon>Micromonosporales</taxon>
        <taxon>Micromonosporaceae</taxon>
        <taxon>Micromonospora</taxon>
    </lineage>
</organism>
<feature type="region of interest" description="Disordered" evidence="1">
    <location>
        <begin position="1"/>
        <end position="54"/>
    </location>
</feature>
<comment type="caution">
    <text evidence="2">The sequence shown here is derived from an EMBL/GenBank/DDBJ whole genome shotgun (WGS) entry which is preliminary data.</text>
</comment>
<dbReference type="GeneID" id="301308809"/>
<dbReference type="Proteomes" id="UP001596207">
    <property type="component" value="Unassembled WGS sequence"/>
</dbReference>
<evidence type="ECO:0000256" key="1">
    <source>
        <dbReference type="SAM" id="MobiDB-lite"/>
    </source>
</evidence>
<sequence length="54" mass="6283">MIDRDDVPEPRPWARPASPPPATDRRRQVVEELPDWEPLPPGEILVRRPHRADP</sequence>
<feature type="compositionally biased region" description="Pro residues" evidence="1">
    <location>
        <begin position="10"/>
        <end position="22"/>
    </location>
</feature>
<accession>A0ABW1HIS8</accession>
<dbReference type="EMBL" id="JBHSQQ010000002">
    <property type="protein sequence ID" value="MFC5940097.1"/>
    <property type="molecule type" value="Genomic_DNA"/>
</dbReference>
<reference evidence="3" key="1">
    <citation type="journal article" date="2019" name="Int. J. Syst. Evol. Microbiol.">
        <title>The Global Catalogue of Microorganisms (GCM) 10K type strain sequencing project: providing services to taxonomists for standard genome sequencing and annotation.</title>
        <authorList>
            <consortium name="The Broad Institute Genomics Platform"/>
            <consortium name="The Broad Institute Genome Sequencing Center for Infectious Disease"/>
            <person name="Wu L."/>
            <person name="Ma J."/>
        </authorList>
    </citation>
    <scope>NUCLEOTIDE SEQUENCE [LARGE SCALE GENOMIC DNA]</scope>
    <source>
        <strain evidence="3">CGMCC 4.7173</strain>
    </source>
</reference>
<proteinExistence type="predicted"/>
<protein>
    <submittedName>
        <fullName evidence="2">Uncharacterized protein</fullName>
    </submittedName>
</protein>
<name>A0ABW1HIS8_9ACTN</name>
<keyword evidence="3" id="KW-1185">Reference proteome</keyword>
<gene>
    <name evidence="2" type="ORF">ACFPZ4_01200</name>
</gene>
<evidence type="ECO:0000313" key="2">
    <source>
        <dbReference type="EMBL" id="MFC5940097.1"/>
    </source>
</evidence>
<evidence type="ECO:0000313" key="3">
    <source>
        <dbReference type="Proteomes" id="UP001596207"/>
    </source>
</evidence>